<dbReference type="AlphaFoldDB" id="A0A1Y1Y9J4"/>
<dbReference type="STRING" id="1314790.A0A1Y1Y9J4"/>
<name>A0A1Y1Y9J4_9FUNG</name>
<dbReference type="PANTHER" id="PTHR47668">
    <property type="entry name" value="DIENELACTONE HYDROLASE FAMILY PROTEIN (AFU_ORTHOLOGUE AFUA_6G01940)"/>
    <property type="match status" value="1"/>
</dbReference>
<dbReference type="SUPFAM" id="SSF53474">
    <property type="entry name" value="alpha/beta-Hydrolases"/>
    <property type="match status" value="1"/>
</dbReference>
<protein>
    <recommendedName>
        <fullName evidence="1">Dienelactone hydrolase domain-containing protein</fullName>
    </recommendedName>
</protein>
<organism evidence="2 3">
    <name type="scientific">Basidiobolus meristosporus CBS 931.73</name>
    <dbReference type="NCBI Taxonomy" id="1314790"/>
    <lineage>
        <taxon>Eukaryota</taxon>
        <taxon>Fungi</taxon>
        <taxon>Fungi incertae sedis</taxon>
        <taxon>Zoopagomycota</taxon>
        <taxon>Entomophthoromycotina</taxon>
        <taxon>Basidiobolomycetes</taxon>
        <taxon>Basidiobolales</taxon>
        <taxon>Basidiobolaceae</taxon>
        <taxon>Basidiobolus</taxon>
    </lineage>
</organism>
<keyword evidence="3" id="KW-1185">Reference proteome</keyword>
<evidence type="ECO:0000313" key="3">
    <source>
        <dbReference type="Proteomes" id="UP000193498"/>
    </source>
</evidence>
<dbReference type="Gene3D" id="3.40.50.1820">
    <property type="entry name" value="alpha/beta hydrolase"/>
    <property type="match status" value="1"/>
</dbReference>
<comment type="caution">
    <text evidence="2">The sequence shown here is derived from an EMBL/GenBank/DDBJ whole genome shotgun (WGS) entry which is preliminary data.</text>
</comment>
<dbReference type="Pfam" id="PF01738">
    <property type="entry name" value="DLH"/>
    <property type="match status" value="1"/>
</dbReference>
<evidence type="ECO:0000259" key="1">
    <source>
        <dbReference type="Pfam" id="PF01738"/>
    </source>
</evidence>
<proteinExistence type="predicted"/>
<dbReference type="PANTHER" id="PTHR47668:SF1">
    <property type="entry name" value="DIENELACTONE HYDROLASE DOMAIN-CONTAINING PROTEIN-RELATED"/>
    <property type="match status" value="1"/>
</dbReference>
<dbReference type="OrthoDB" id="17560at2759"/>
<dbReference type="EMBL" id="MCFE01000198">
    <property type="protein sequence ID" value="ORX94690.1"/>
    <property type="molecule type" value="Genomic_DNA"/>
</dbReference>
<dbReference type="GO" id="GO:0016787">
    <property type="term" value="F:hydrolase activity"/>
    <property type="evidence" value="ECO:0007669"/>
    <property type="project" value="InterPro"/>
</dbReference>
<reference evidence="2 3" key="1">
    <citation type="submission" date="2016-07" db="EMBL/GenBank/DDBJ databases">
        <title>Pervasive Adenine N6-methylation of Active Genes in Fungi.</title>
        <authorList>
            <consortium name="DOE Joint Genome Institute"/>
            <person name="Mondo S.J."/>
            <person name="Dannebaum R.O."/>
            <person name="Kuo R.C."/>
            <person name="Labutti K."/>
            <person name="Haridas S."/>
            <person name="Kuo A."/>
            <person name="Salamov A."/>
            <person name="Ahrendt S.R."/>
            <person name="Lipzen A."/>
            <person name="Sullivan W."/>
            <person name="Andreopoulos W.B."/>
            <person name="Clum A."/>
            <person name="Lindquist E."/>
            <person name="Daum C."/>
            <person name="Ramamoorthy G.K."/>
            <person name="Gryganskyi A."/>
            <person name="Culley D."/>
            <person name="Magnuson J.K."/>
            <person name="James T.Y."/>
            <person name="O'Malley M.A."/>
            <person name="Stajich J.E."/>
            <person name="Spatafora J.W."/>
            <person name="Visel A."/>
            <person name="Grigoriev I.V."/>
        </authorList>
    </citation>
    <scope>NUCLEOTIDE SEQUENCE [LARGE SCALE GENOMIC DNA]</scope>
    <source>
        <strain evidence="2 3">CBS 931.73</strain>
    </source>
</reference>
<feature type="domain" description="Dienelactone hydrolase" evidence="1">
    <location>
        <begin position="30"/>
        <end position="238"/>
    </location>
</feature>
<evidence type="ECO:0000313" key="2">
    <source>
        <dbReference type="EMBL" id="ORX94690.1"/>
    </source>
</evidence>
<gene>
    <name evidence="2" type="ORF">K493DRAFT_220849</name>
</gene>
<dbReference type="FunCoup" id="A0A1Y1Y9J4">
    <property type="interactions" value="45"/>
</dbReference>
<sequence length="244" mass="27742">MTINKACCSLRPVTSDYTPKGTIEQIDDLPVYFVGPKDAKLSIIVNYDIFGFHPNTHQFCDILGEMFNFRVAMPDFFRGKPWDENKMAKEDMPALYEWIRSVANWDLVRPDLEKVKQRLASEGIVKSGIVGFCWGAKMAILATRDSSFAAASLIHPSLFEDEDAVHAQAPLMLISTKDEPDFTEFMNILSKKPFGDKCHHYRFEDMFHGFAAARGDYTDPHNVKRATEAIELTGKFFTNNIQLD</sequence>
<dbReference type="InterPro" id="IPR002925">
    <property type="entry name" value="Dienelactn_hydro"/>
</dbReference>
<dbReference type="Proteomes" id="UP000193498">
    <property type="component" value="Unassembled WGS sequence"/>
</dbReference>
<accession>A0A1Y1Y9J4</accession>
<dbReference type="InParanoid" id="A0A1Y1Y9J4"/>
<dbReference type="InterPro" id="IPR029058">
    <property type="entry name" value="AB_hydrolase_fold"/>
</dbReference>